<keyword evidence="2" id="KW-1185">Reference proteome</keyword>
<accession>A0A380K9F1</accession>
<dbReference type="Pfam" id="PF08282">
    <property type="entry name" value="Hydrolase_3"/>
    <property type="match status" value="1"/>
</dbReference>
<dbReference type="PANTHER" id="PTHR10000">
    <property type="entry name" value="PHOSPHOSERINE PHOSPHATASE"/>
    <property type="match status" value="1"/>
</dbReference>
<gene>
    <name evidence="1" type="ORF">NCTC12224_01558</name>
</gene>
<name>A0A380K9F1_9STRE</name>
<dbReference type="Gene3D" id="3.40.50.1000">
    <property type="entry name" value="HAD superfamily/HAD-like"/>
    <property type="match status" value="1"/>
</dbReference>
<dbReference type="InterPro" id="IPR036412">
    <property type="entry name" value="HAD-like_sf"/>
</dbReference>
<keyword evidence="1" id="KW-0378">Hydrolase</keyword>
<dbReference type="Proteomes" id="UP000254924">
    <property type="component" value="Unassembled WGS sequence"/>
</dbReference>
<protein>
    <submittedName>
        <fullName evidence="1">HAD-superfamily hydrolase</fullName>
    </submittedName>
</protein>
<evidence type="ECO:0000313" key="1">
    <source>
        <dbReference type="EMBL" id="SUN61682.1"/>
    </source>
</evidence>
<dbReference type="EMBL" id="UHFN01000007">
    <property type="protein sequence ID" value="SUN61682.1"/>
    <property type="molecule type" value="Genomic_DNA"/>
</dbReference>
<dbReference type="RefSeq" id="WP_115269556.1">
    <property type="nucleotide sequence ID" value="NZ_JBNPNB010000095.1"/>
</dbReference>
<organism evidence="1 2">
    <name type="scientific">Streptococcus hyointestinalis</name>
    <dbReference type="NCBI Taxonomy" id="1337"/>
    <lineage>
        <taxon>Bacteria</taxon>
        <taxon>Bacillati</taxon>
        <taxon>Bacillota</taxon>
        <taxon>Bacilli</taxon>
        <taxon>Lactobacillales</taxon>
        <taxon>Streptococcaceae</taxon>
        <taxon>Streptococcus</taxon>
    </lineage>
</organism>
<dbReference type="PANTHER" id="PTHR10000:SF53">
    <property type="entry name" value="5-AMINO-6-(5-PHOSPHO-D-RIBITYLAMINO)URACIL PHOSPHATASE YBJI-RELATED"/>
    <property type="match status" value="1"/>
</dbReference>
<dbReference type="GO" id="GO:0005829">
    <property type="term" value="C:cytosol"/>
    <property type="evidence" value="ECO:0007669"/>
    <property type="project" value="TreeGrafter"/>
</dbReference>
<dbReference type="GeneID" id="78356849"/>
<evidence type="ECO:0000313" key="2">
    <source>
        <dbReference type="Proteomes" id="UP000254924"/>
    </source>
</evidence>
<dbReference type="GO" id="GO:0016791">
    <property type="term" value="F:phosphatase activity"/>
    <property type="evidence" value="ECO:0007669"/>
    <property type="project" value="UniProtKB-ARBA"/>
</dbReference>
<dbReference type="OrthoDB" id="1650327at2"/>
<sequence>MHFVFDLDGTICFDGFTIEASIKEALEQASDFGHELLFASARSYRDCIDVLGESLSQNMVIGLNGGVVYDKGKLYTYHRLDKSVFQATVDFCQYHHIPYFVDDDFNYASHRAHKIPFIKSVDPLSLATMLDITQLHHPIKMVLYLGEHEELLPLLVDELKKAGIANISYHENEKCLYLNPDGITKASTLSQIIGNQFVAFGNDKNDIDMFKLAQYSVQIGNYHLLKDYADEQVKDTETIPEKILTLFETYQNF</sequence>
<dbReference type="SUPFAM" id="SSF56784">
    <property type="entry name" value="HAD-like"/>
    <property type="match status" value="1"/>
</dbReference>
<dbReference type="GO" id="GO:0000287">
    <property type="term" value="F:magnesium ion binding"/>
    <property type="evidence" value="ECO:0007669"/>
    <property type="project" value="TreeGrafter"/>
</dbReference>
<reference evidence="1 2" key="1">
    <citation type="submission" date="2018-06" db="EMBL/GenBank/DDBJ databases">
        <authorList>
            <consortium name="Pathogen Informatics"/>
            <person name="Doyle S."/>
        </authorList>
    </citation>
    <scope>NUCLEOTIDE SEQUENCE [LARGE SCALE GENOMIC DNA]</scope>
    <source>
        <strain evidence="1 2">NCTC12224</strain>
    </source>
</reference>
<dbReference type="InterPro" id="IPR006379">
    <property type="entry name" value="HAD-SF_hydro_IIB"/>
</dbReference>
<proteinExistence type="predicted"/>
<dbReference type="InterPro" id="IPR023214">
    <property type="entry name" value="HAD_sf"/>
</dbReference>
<dbReference type="Gene3D" id="3.30.1240.10">
    <property type="match status" value="1"/>
</dbReference>
<dbReference type="AlphaFoldDB" id="A0A380K9F1"/>
<dbReference type="NCBIfam" id="TIGR01484">
    <property type="entry name" value="HAD-SF-IIB"/>
    <property type="match status" value="1"/>
</dbReference>